<dbReference type="AlphaFoldDB" id="A0A1F6FG75"/>
<evidence type="ECO:0000313" key="2">
    <source>
        <dbReference type="EMBL" id="OGG84855.1"/>
    </source>
</evidence>
<feature type="transmembrane region" description="Helical" evidence="1">
    <location>
        <begin position="185"/>
        <end position="210"/>
    </location>
</feature>
<keyword evidence="1" id="KW-1133">Transmembrane helix</keyword>
<feature type="transmembrane region" description="Helical" evidence="1">
    <location>
        <begin position="222"/>
        <end position="242"/>
    </location>
</feature>
<protein>
    <recommendedName>
        <fullName evidence="4">DUF475 domain-containing protein</fullName>
    </recommendedName>
</protein>
<keyword evidence="1" id="KW-0812">Transmembrane</keyword>
<feature type="transmembrane region" description="Helical" evidence="1">
    <location>
        <begin position="68"/>
        <end position="100"/>
    </location>
</feature>
<dbReference type="PANTHER" id="PTHR30238">
    <property type="entry name" value="MEMBRANE BOUND PREDICTED REDOX MODULATOR"/>
    <property type="match status" value="1"/>
</dbReference>
<dbReference type="Proteomes" id="UP000177325">
    <property type="component" value="Unassembled WGS sequence"/>
</dbReference>
<gene>
    <name evidence="2" type="ORF">A3G90_02125</name>
</gene>
<feature type="transmembrane region" description="Helical" evidence="1">
    <location>
        <begin position="160"/>
        <end position="179"/>
    </location>
</feature>
<accession>A0A1F6FG75</accession>
<evidence type="ECO:0000313" key="3">
    <source>
        <dbReference type="Proteomes" id="UP000177325"/>
    </source>
</evidence>
<proteinExistence type="predicted"/>
<dbReference type="EMBL" id="MFMM01000001">
    <property type="protein sequence ID" value="OGG84855.1"/>
    <property type="molecule type" value="Genomic_DNA"/>
</dbReference>
<feature type="transmembrane region" description="Helical" evidence="1">
    <location>
        <begin position="277"/>
        <end position="301"/>
    </location>
</feature>
<feature type="transmembrane region" description="Helical" evidence="1">
    <location>
        <begin position="29"/>
        <end position="47"/>
    </location>
</feature>
<comment type="caution">
    <text evidence="2">The sequence shown here is derived from an EMBL/GenBank/DDBJ whole genome shotgun (WGS) entry which is preliminary data.</text>
</comment>
<feature type="transmembrane region" description="Helical" evidence="1">
    <location>
        <begin position="120"/>
        <end position="139"/>
    </location>
</feature>
<reference evidence="2 3" key="1">
    <citation type="journal article" date="2016" name="Nat. Commun.">
        <title>Thousands of microbial genomes shed light on interconnected biogeochemical processes in an aquifer system.</title>
        <authorList>
            <person name="Anantharaman K."/>
            <person name="Brown C.T."/>
            <person name="Hug L.A."/>
            <person name="Sharon I."/>
            <person name="Castelle C.J."/>
            <person name="Probst A.J."/>
            <person name="Thomas B.C."/>
            <person name="Singh A."/>
            <person name="Wilkins M.J."/>
            <person name="Karaoz U."/>
            <person name="Brodie E.L."/>
            <person name="Williams K.H."/>
            <person name="Hubbard S.S."/>
            <person name="Banfield J.F."/>
        </authorList>
    </citation>
    <scope>NUCLEOTIDE SEQUENCE [LARGE SCALE GENOMIC DNA]</scope>
</reference>
<feature type="transmembrane region" description="Helical" evidence="1">
    <location>
        <begin position="248"/>
        <end position="270"/>
    </location>
</feature>
<feature type="transmembrane region" description="Helical" evidence="1">
    <location>
        <begin position="5"/>
        <end position="23"/>
    </location>
</feature>
<keyword evidence="1" id="KW-0472">Membrane</keyword>
<name>A0A1F6FG75_9BACT</name>
<evidence type="ECO:0008006" key="4">
    <source>
        <dbReference type="Google" id="ProtNLM"/>
    </source>
</evidence>
<organism evidence="2 3">
    <name type="scientific">Candidatus Kaiserbacteria bacterium RIFCSPLOWO2_12_FULL_45_26</name>
    <dbReference type="NCBI Taxonomy" id="1798525"/>
    <lineage>
        <taxon>Bacteria</taxon>
        <taxon>Candidatus Kaiseribacteriota</taxon>
    </lineage>
</organism>
<sequence length="329" mass="36013">MLKTLYTHFFWSIIISLTAFTIVGVKAGLSALVLVFILSVLEVTLSFDNAVVNAKILERMPVIWQKRFLTWGILLSVFGTRFVLPILIVSAAVWASPIYITQLAFNDPTAYGHLLEDVHGSITAFGGIFLLMVSLKYFFNKAKELHWIEVIEKHLVKWGRIEAIEIALALILLTTLSFFTHSDQASVLIAGVIGLVLFIVMEGVAGSLSVESTDIAKGGLTLFIYLNILDSAFSLDGVVGAFALTNDLIIIVTGLGIGAYFVRSLTLYFVKQKTLSHLIYLEHGAHWAILGLAIAMLANLVVHIPEVVTGLIGLCFVGLAYYSSLKHGK</sequence>
<dbReference type="Pfam" id="PF04332">
    <property type="entry name" value="DUF475"/>
    <property type="match status" value="1"/>
</dbReference>
<dbReference type="InterPro" id="IPR007427">
    <property type="entry name" value="DUF475"/>
</dbReference>
<evidence type="ECO:0000256" key="1">
    <source>
        <dbReference type="SAM" id="Phobius"/>
    </source>
</evidence>
<feature type="transmembrane region" description="Helical" evidence="1">
    <location>
        <begin position="307"/>
        <end position="325"/>
    </location>
</feature>
<dbReference type="PANTHER" id="PTHR30238:SF4">
    <property type="entry name" value="SLL1022 PROTEIN"/>
    <property type="match status" value="1"/>
</dbReference>